<accession>A0A7X9IKQ6</accession>
<organism evidence="1 2">
    <name type="scientific">SAR324 cluster bacterium</name>
    <dbReference type="NCBI Taxonomy" id="2024889"/>
    <lineage>
        <taxon>Bacteria</taxon>
        <taxon>Deltaproteobacteria</taxon>
        <taxon>SAR324 cluster</taxon>
    </lineage>
</organism>
<evidence type="ECO:0000313" key="1">
    <source>
        <dbReference type="EMBL" id="NMC63940.1"/>
    </source>
</evidence>
<sequence>MINLGLDRILLNDPIIDFDPMKHTDDEIVSFLTELEAHLFMLYDDGYIDCFFWDNCRERNILCRAIFAMVVPMFSDKDNRKIVKCHIKFINKYLKGAVECEMALDISGIEFQKHCDSCSCTCYCKEIYQAVFWLQEHESDICGKFYEEVLPIYTKLHPGHSRPFMMAWCDLHGGI</sequence>
<dbReference type="Proteomes" id="UP000524246">
    <property type="component" value="Unassembled WGS sequence"/>
</dbReference>
<evidence type="ECO:0000313" key="2">
    <source>
        <dbReference type="Proteomes" id="UP000524246"/>
    </source>
</evidence>
<proteinExistence type="predicted"/>
<gene>
    <name evidence="1" type="ORF">GYA55_12325</name>
</gene>
<protein>
    <submittedName>
        <fullName evidence="1">Uncharacterized protein</fullName>
    </submittedName>
</protein>
<dbReference type="EMBL" id="JAAZON010000560">
    <property type="protein sequence ID" value="NMC63940.1"/>
    <property type="molecule type" value="Genomic_DNA"/>
</dbReference>
<reference evidence="1 2" key="1">
    <citation type="journal article" date="2020" name="Biotechnol. Biofuels">
        <title>New insights from the biogas microbiome by comprehensive genome-resolved metagenomics of nearly 1600 species originating from multiple anaerobic digesters.</title>
        <authorList>
            <person name="Campanaro S."/>
            <person name="Treu L."/>
            <person name="Rodriguez-R L.M."/>
            <person name="Kovalovszki A."/>
            <person name="Ziels R.M."/>
            <person name="Maus I."/>
            <person name="Zhu X."/>
            <person name="Kougias P.G."/>
            <person name="Basile A."/>
            <person name="Luo G."/>
            <person name="Schluter A."/>
            <person name="Konstantinidis K.T."/>
            <person name="Angelidaki I."/>
        </authorList>
    </citation>
    <scope>NUCLEOTIDE SEQUENCE [LARGE SCALE GENOMIC DNA]</scope>
    <source>
        <strain evidence="1">AS27yjCOA_65</strain>
    </source>
</reference>
<comment type="caution">
    <text evidence="1">The sequence shown here is derived from an EMBL/GenBank/DDBJ whole genome shotgun (WGS) entry which is preliminary data.</text>
</comment>
<dbReference type="AlphaFoldDB" id="A0A7X9IKQ6"/>
<name>A0A7X9IKQ6_9DELT</name>